<keyword evidence="1" id="KW-0732">Signal</keyword>
<organism evidence="2 3">
    <name type="scientific">Vibrio nigripulchritudo SOn1</name>
    <dbReference type="NCBI Taxonomy" id="1238450"/>
    <lineage>
        <taxon>Bacteria</taxon>
        <taxon>Pseudomonadati</taxon>
        <taxon>Pseudomonadota</taxon>
        <taxon>Gammaproteobacteria</taxon>
        <taxon>Vibrionales</taxon>
        <taxon>Vibrionaceae</taxon>
        <taxon>Vibrio</taxon>
    </lineage>
</organism>
<name>A0AAV2VSN4_9VIBR</name>
<accession>A0AAV2VSN4</accession>
<dbReference type="EMBL" id="CAOF01000120">
    <property type="protein sequence ID" value="CCO47438.1"/>
    <property type="molecule type" value="Genomic_DNA"/>
</dbReference>
<feature type="chain" id="PRO_5043550894" evidence="1">
    <location>
        <begin position="23"/>
        <end position="114"/>
    </location>
</feature>
<reference evidence="2 3" key="1">
    <citation type="journal article" date="2013" name="ISME J.">
        <title>Comparative genomics of pathogenic lineages of Vibrio nigripulchritudo identifies virulence-associated traits.</title>
        <authorList>
            <person name="Goudenege D."/>
            <person name="Labreuche Y."/>
            <person name="Krin E."/>
            <person name="Ansquer D."/>
            <person name="Mangenot S."/>
            <person name="Calteau A."/>
            <person name="Medigue C."/>
            <person name="Mazel D."/>
            <person name="Polz M.F."/>
            <person name="Le Roux F."/>
        </authorList>
    </citation>
    <scope>NUCLEOTIDE SEQUENCE [LARGE SCALE GENOMIC DNA]</scope>
    <source>
        <strain evidence="2 3">SOn1</strain>
    </source>
</reference>
<evidence type="ECO:0000313" key="2">
    <source>
        <dbReference type="EMBL" id="CCO47438.1"/>
    </source>
</evidence>
<dbReference type="RefSeq" id="WP_022562091.1">
    <property type="nucleotide sequence ID" value="NZ_LK391965.1"/>
</dbReference>
<gene>
    <name evidence="2" type="ORF">VIBNISOn1_30132</name>
</gene>
<dbReference type="Proteomes" id="UP000018211">
    <property type="component" value="Unassembled WGS sequence"/>
</dbReference>
<feature type="signal peptide" evidence="1">
    <location>
        <begin position="1"/>
        <end position="22"/>
    </location>
</feature>
<evidence type="ECO:0000313" key="3">
    <source>
        <dbReference type="Proteomes" id="UP000018211"/>
    </source>
</evidence>
<protein>
    <submittedName>
        <fullName evidence="2">Uncharacterized protein</fullName>
    </submittedName>
</protein>
<dbReference type="AlphaFoldDB" id="A0AAV2VSN4"/>
<proteinExistence type="predicted"/>
<sequence>MKKITLLASIVGLSLISSIANAACNRDECYGKGAQVVSSMMVHEGGVYIIPPESSRNNLDCQLDGTSMTLNKNHPYFDEVYSTILTAMAAGNNLMVRIKNGSKGCQVSYARIYY</sequence>
<evidence type="ECO:0000256" key="1">
    <source>
        <dbReference type="SAM" id="SignalP"/>
    </source>
</evidence>
<comment type="caution">
    <text evidence="2">The sequence shown here is derived from an EMBL/GenBank/DDBJ whole genome shotgun (WGS) entry which is preliminary data.</text>
</comment>